<dbReference type="InterPro" id="IPR006058">
    <property type="entry name" value="2Fe2S_fd_BS"/>
</dbReference>
<keyword evidence="3" id="KW-0479">Metal-binding</keyword>
<organism evidence="9 10">
    <name type="scientific">Kinneretia aquatilis</name>
    <dbReference type="NCBI Taxonomy" id="2070761"/>
    <lineage>
        <taxon>Bacteria</taxon>
        <taxon>Pseudomonadati</taxon>
        <taxon>Pseudomonadota</taxon>
        <taxon>Betaproteobacteria</taxon>
        <taxon>Burkholderiales</taxon>
        <taxon>Sphaerotilaceae</taxon>
        <taxon>Roseateles</taxon>
    </lineage>
</organism>
<dbReference type="CDD" id="cd06185">
    <property type="entry name" value="PDR_like"/>
    <property type="match status" value="1"/>
</dbReference>
<dbReference type="RefSeq" id="WP_102768221.1">
    <property type="nucleotide sequence ID" value="NZ_POSP01000003.1"/>
</dbReference>
<evidence type="ECO:0000313" key="9">
    <source>
        <dbReference type="EMBL" id="PND38301.1"/>
    </source>
</evidence>
<feature type="domain" description="2Fe-2S ferredoxin-type" evidence="7">
    <location>
        <begin position="226"/>
        <end position="311"/>
    </location>
</feature>
<evidence type="ECO:0000256" key="4">
    <source>
        <dbReference type="ARBA" id="ARBA00023002"/>
    </source>
</evidence>
<dbReference type="InterPro" id="IPR039261">
    <property type="entry name" value="FNR_nucleotide-bd"/>
</dbReference>
<dbReference type="InterPro" id="IPR012675">
    <property type="entry name" value="Beta-grasp_dom_sf"/>
</dbReference>
<dbReference type="InterPro" id="IPR050415">
    <property type="entry name" value="MRET"/>
</dbReference>
<evidence type="ECO:0000256" key="5">
    <source>
        <dbReference type="ARBA" id="ARBA00023004"/>
    </source>
</evidence>
<dbReference type="InterPro" id="IPR017927">
    <property type="entry name" value="FAD-bd_FR_type"/>
</dbReference>
<evidence type="ECO:0000259" key="8">
    <source>
        <dbReference type="PROSITE" id="PS51384"/>
    </source>
</evidence>
<dbReference type="Proteomes" id="UP000235916">
    <property type="component" value="Unassembled WGS sequence"/>
</dbReference>
<dbReference type="Gene3D" id="2.40.30.10">
    <property type="entry name" value="Translation factors"/>
    <property type="match status" value="1"/>
</dbReference>
<reference evidence="9 10" key="1">
    <citation type="submission" date="2018-01" db="EMBL/GenBank/DDBJ databases">
        <title>Draft genome sequence of Paucibacter aquatile CR182 isolated from freshwater of the Nakdong River.</title>
        <authorList>
            <person name="Choi A."/>
            <person name="Chung E.J."/>
        </authorList>
    </citation>
    <scope>NUCLEOTIDE SEQUENCE [LARGE SCALE GENOMIC DNA]</scope>
    <source>
        <strain evidence="9 10">CR182</strain>
    </source>
</reference>
<dbReference type="AlphaFoldDB" id="A0A2N8KXZ4"/>
<dbReference type="PROSITE" id="PS00197">
    <property type="entry name" value="2FE2S_FER_1"/>
    <property type="match status" value="1"/>
</dbReference>
<dbReference type="Pfam" id="PF00111">
    <property type="entry name" value="Fer2"/>
    <property type="match status" value="1"/>
</dbReference>
<keyword evidence="5" id="KW-0408">Iron</keyword>
<dbReference type="SUPFAM" id="SSF63380">
    <property type="entry name" value="Riboflavin synthase domain-like"/>
    <property type="match status" value="1"/>
</dbReference>
<evidence type="ECO:0000256" key="2">
    <source>
        <dbReference type="ARBA" id="ARBA00022714"/>
    </source>
</evidence>
<gene>
    <name evidence="9" type="ORF">C1O66_12725</name>
</gene>
<accession>A0A2N8KXZ4</accession>
<evidence type="ECO:0000259" key="7">
    <source>
        <dbReference type="PROSITE" id="PS51085"/>
    </source>
</evidence>
<keyword evidence="10" id="KW-1185">Reference proteome</keyword>
<dbReference type="OrthoDB" id="544091at2"/>
<keyword evidence="1" id="KW-0285">Flavoprotein</keyword>
<feature type="domain" description="FAD-binding FR-type" evidence="8">
    <location>
        <begin position="1"/>
        <end position="104"/>
    </location>
</feature>
<name>A0A2N8KXZ4_9BURK</name>
<keyword evidence="6" id="KW-0411">Iron-sulfur</keyword>
<dbReference type="CDD" id="cd00207">
    <property type="entry name" value="fer2"/>
    <property type="match status" value="1"/>
</dbReference>
<dbReference type="GO" id="GO:0046872">
    <property type="term" value="F:metal ion binding"/>
    <property type="evidence" value="ECO:0007669"/>
    <property type="project" value="UniProtKB-KW"/>
</dbReference>
<keyword evidence="4" id="KW-0560">Oxidoreductase</keyword>
<dbReference type="PANTHER" id="PTHR47354:SF1">
    <property type="entry name" value="CARNITINE MONOOXYGENASE REDUCTASE SUBUNIT"/>
    <property type="match status" value="1"/>
</dbReference>
<dbReference type="PRINTS" id="PR00409">
    <property type="entry name" value="PHDIOXRDTASE"/>
</dbReference>
<protein>
    <submittedName>
        <fullName evidence="9">Oxidoreductase</fullName>
    </submittedName>
</protein>
<dbReference type="PANTHER" id="PTHR47354">
    <property type="entry name" value="NADH OXIDOREDUCTASE HCR"/>
    <property type="match status" value="1"/>
</dbReference>
<proteinExistence type="predicted"/>
<dbReference type="InterPro" id="IPR036010">
    <property type="entry name" value="2Fe-2S_ferredoxin-like_sf"/>
</dbReference>
<comment type="caution">
    <text evidence="9">The sequence shown here is derived from an EMBL/GenBank/DDBJ whole genome shotgun (WGS) entry which is preliminary data.</text>
</comment>
<dbReference type="Gene3D" id="3.40.50.80">
    <property type="entry name" value="Nucleotide-binding domain of ferredoxin-NADP reductase (FNR) module"/>
    <property type="match status" value="1"/>
</dbReference>
<dbReference type="EMBL" id="POSP01000003">
    <property type="protein sequence ID" value="PND38301.1"/>
    <property type="molecule type" value="Genomic_DNA"/>
</dbReference>
<evidence type="ECO:0000256" key="1">
    <source>
        <dbReference type="ARBA" id="ARBA00022630"/>
    </source>
</evidence>
<dbReference type="PROSITE" id="PS51085">
    <property type="entry name" value="2FE2S_FER_2"/>
    <property type="match status" value="1"/>
</dbReference>
<keyword evidence="2" id="KW-0001">2Fe-2S</keyword>
<dbReference type="PROSITE" id="PS51384">
    <property type="entry name" value="FAD_FR"/>
    <property type="match status" value="1"/>
</dbReference>
<dbReference type="SUPFAM" id="SSF54292">
    <property type="entry name" value="2Fe-2S ferredoxin-like"/>
    <property type="match status" value="1"/>
</dbReference>
<evidence type="ECO:0000313" key="10">
    <source>
        <dbReference type="Proteomes" id="UP000235916"/>
    </source>
</evidence>
<dbReference type="InterPro" id="IPR017938">
    <property type="entry name" value="Riboflavin_synthase-like_b-brl"/>
</dbReference>
<sequence length="311" mass="33385">MKLIVHQLQRHGTDVLEIRLRHPQGQVLPPWSAGAHLRLQLPISDGQWLERHYSLIGTEGAAEEYRIAVLLDPASRGGSRWIHEQLAAGQALDVDGPFDSFPLQAEQGRTVLVAGGIGITPMHAMAHALNAAGQPFELHYLARSEDRLVLLDELRALSHAQLHLHVGANPPALEALLGTFSAGASLHACGPVPLLNALRERAAELGWPGAALHFESFGVRSQPGDRPIRVHLAQSGIAVEVQPGTSILDALIAADAFVAYDCKRGECGQCHSRVLEGSPLHRDVCLSPAQRAEGLCTCVGWASSESLTLDL</sequence>
<dbReference type="GO" id="GO:0016491">
    <property type="term" value="F:oxidoreductase activity"/>
    <property type="evidence" value="ECO:0007669"/>
    <property type="project" value="UniProtKB-KW"/>
</dbReference>
<dbReference type="InterPro" id="IPR001041">
    <property type="entry name" value="2Fe-2S_ferredoxin-type"/>
</dbReference>
<dbReference type="GO" id="GO:0051537">
    <property type="term" value="F:2 iron, 2 sulfur cluster binding"/>
    <property type="evidence" value="ECO:0007669"/>
    <property type="project" value="UniProtKB-KW"/>
</dbReference>
<evidence type="ECO:0000256" key="3">
    <source>
        <dbReference type="ARBA" id="ARBA00022723"/>
    </source>
</evidence>
<evidence type="ECO:0000256" key="6">
    <source>
        <dbReference type="ARBA" id="ARBA00023014"/>
    </source>
</evidence>
<dbReference type="SUPFAM" id="SSF52343">
    <property type="entry name" value="Ferredoxin reductase-like, C-terminal NADP-linked domain"/>
    <property type="match status" value="1"/>
</dbReference>
<dbReference type="Gene3D" id="3.10.20.30">
    <property type="match status" value="1"/>
</dbReference>